<organism evidence="2 3">
    <name type="scientific">Armillaria ostoyae</name>
    <name type="common">Armillaria root rot fungus</name>
    <dbReference type="NCBI Taxonomy" id="47428"/>
    <lineage>
        <taxon>Eukaryota</taxon>
        <taxon>Fungi</taxon>
        <taxon>Dikarya</taxon>
        <taxon>Basidiomycota</taxon>
        <taxon>Agaricomycotina</taxon>
        <taxon>Agaricomycetes</taxon>
        <taxon>Agaricomycetidae</taxon>
        <taxon>Agaricales</taxon>
        <taxon>Marasmiineae</taxon>
        <taxon>Physalacriaceae</taxon>
        <taxon>Armillaria</taxon>
    </lineage>
</organism>
<keyword evidence="3" id="KW-1185">Reference proteome</keyword>
<proteinExistence type="predicted"/>
<dbReference type="EMBL" id="FUEG01000019">
    <property type="protein sequence ID" value="SJL13214.1"/>
    <property type="molecule type" value="Genomic_DNA"/>
</dbReference>
<reference evidence="3" key="1">
    <citation type="journal article" date="2017" name="Nat. Ecol. Evol.">
        <title>Genome expansion and lineage-specific genetic innovations in the forest pathogenic fungi Armillaria.</title>
        <authorList>
            <person name="Sipos G."/>
            <person name="Prasanna A.N."/>
            <person name="Walter M.C."/>
            <person name="O'Connor E."/>
            <person name="Balint B."/>
            <person name="Krizsan K."/>
            <person name="Kiss B."/>
            <person name="Hess J."/>
            <person name="Varga T."/>
            <person name="Slot J."/>
            <person name="Riley R."/>
            <person name="Boka B."/>
            <person name="Rigling D."/>
            <person name="Barry K."/>
            <person name="Lee J."/>
            <person name="Mihaltcheva S."/>
            <person name="LaButti K."/>
            <person name="Lipzen A."/>
            <person name="Waldron R."/>
            <person name="Moloney N.M."/>
            <person name="Sperisen C."/>
            <person name="Kredics L."/>
            <person name="Vagvoelgyi C."/>
            <person name="Patrignani A."/>
            <person name="Fitzpatrick D."/>
            <person name="Nagy I."/>
            <person name="Doyle S."/>
            <person name="Anderson J.B."/>
            <person name="Grigoriev I.V."/>
            <person name="Gueldener U."/>
            <person name="Muensterkoetter M."/>
            <person name="Nagy L.G."/>
        </authorList>
    </citation>
    <scope>NUCLEOTIDE SEQUENCE [LARGE SCALE GENOMIC DNA]</scope>
    <source>
        <strain evidence="3">C18/9</strain>
    </source>
</reference>
<evidence type="ECO:0000313" key="3">
    <source>
        <dbReference type="Proteomes" id="UP000219338"/>
    </source>
</evidence>
<dbReference type="Proteomes" id="UP000219338">
    <property type="component" value="Unassembled WGS sequence"/>
</dbReference>
<protein>
    <submittedName>
        <fullName evidence="2">Uncharacterized protein</fullName>
    </submittedName>
</protein>
<evidence type="ECO:0000313" key="2">
    <source>
        <dbReference type="EMBL" id="SJL13214.1"/>
    </source>
</evidence>
<evidence type="ECO:0000256" key="1">
    <source>
        <dbReference type="SAM" id="MobiDB-lite"/>
    </source>
</evidence>
<sequence>MGCPKKYHTQEDKLQAVRENSKRYYAKHRRDISARRKVAYQTQSSRCVSERQETFRITSQPTPPKVQNTSQSTGHKDTHSTNKFITRLKKIRNTNQYKVIPVPAVTVPTVPPPPDPFPRFNAEALKILQEFEDFLVGKAPSDYVKFLLRCYFKDSSRQQGEIGLFVEPLDVLYQMKEAYGSISTKALQADGPSDRQKKLDCAGKKIGMLIWWLEDIWRTAIDGPYGLCVAYNRNTLAWQREAKDV</sequence>
<name>A0A284RWT4_ARMOS</name>
<feature type="compositionally biased region" description="Polar residues" evidence="1">
    <location>
        <begin position="55"/>
        <end position="73"/>
    </location>
</feature>
<accession>A0A284RWT4</accession>
<dbReference type="OrthoDB" id="2935798at2759"/>
<dbReference type="AlphaFoldDB" id="A0A284RWT4"/>
<gene>
    <name evidence="2" type="ORF">ARMOST_16653</name>
</gene>
<feature type="region of interest" description="Disordered" evidence="1">
    <location>
        <begin position="35"/>
        <end position="82"/>
    </location>
</feature>